<proteinExistence type="predicted"/>
<comment type="caution">
    <text evidence="1">The sequence shown here is derived from an EMBL/GenBank/DDBJ whole genome shotgun (WGS) entry which is preliminary data.</text>
</comment>
<feature type="non-terminal residue" evidence="1">
    <location>
        <position position="1"/>
    </location>
</feature>
<evidence type="ECO:0000313" key="2">
    <source>
        <dbReference type="Proteomes" id="UP000824081"/>
    </source>
</evidence>
<evidence type="ECO:0000313" key="1">
    <source>
        <dbReference type="EMBL" id="HIU59307.1"/>
    </source>
</evidence>
<organism evidence="1 2">
    <name type="scientific">Candidatus Scatosoma pullistercoris</name>
    <dbReference type="NCBI Taxonomy" id="2840934"/>
    <lineage>
        <taxon>Bacteria</taxon>
        <taxon>Bacillati</taxon>
        <taxon>Bacillota</taxon>
        <taxon>Clostridia</taxon>
        <taxon>Candidatus Scatosoma</taxon>
    </lineage>
</organism>
<reference evidence="1" key="1">
    <citation type="submission" date="2020-10" db="EMBL/GenBank/DDBJ databases">
        <authorList>
            <person name="Gilroy R."/>
        </authorList>
    </citation>
    <scope>NUCLEOTIDE SEQUENCE</scope>
    <source>
        <strain evidence="1">11687</strain>
    </source>
</reference>
<accession>A0A9D1MFU3</accession>
<gene>
    <name evidence="1" type="ORF">IAC57_04295</name>
</gene>
<protein>
    <submittedName>
        <fullName evidence="1">Uncharacterized protein</fullName>
    </submittedName>
</protein>
<reference evidence="1" key="2">
    <citation type="journal article" date="2021" name="PeerJ">
        <title>Extensive microbial diversity within the chicken gut microbiome revealed by metagenomics and culture.</title>
        <authorList>
            <person name="Gilroy R."/>
            <person name="Ravi A."/>
            <person name="Getino M."/>
            <person name="Pursley I."/>
            <person name="Horton D.L."/>
            <person name="Alikhan N.F."/>
            <person name="Baker D."/>
            <person name="Gharbi K."/>
            <person name="Hall N."/>
            <person name="Watson M."/>
            <person name="Adriaenssens E.M."/>
            <person name="Foster-Nyarko E."/>
            <person name="Jarju S."/>
            <person name="Secka A."/>
            <person name="Antonio M."/>
            <person name="Oren A."/>
            <person name="Chaudhuri R.R."/>
            <person name="La Ragione R."/>
            <person name="Hildebrand F."/>
            <person name="Pallen M.J."/>
        </authorList>
    </citation>
    <scope>NUCLEOTIDE SEQUENCE</scope>
    <source>
        <strain evidence="1">11687</strain>
    </source>
</reference>
<dbReference type="Proteomes" id="UP000824081">
    <property type="component" value="Unassembled WGS sequence"/>
</dbReference>
<dbReference type="AlphaFoldDB" id="A0A9D1MFU3"/>
<name>A0A9D1MFU3_9FIRM</name>
<sequence length="55" mass="6209">ISKRLCRVTQIVCPDLPYYDKPVFSSRIAVLATALGDRTKSGFFNRIFNIFGGKK</sequence>
<dbReference type="EMBL" id="DVMZ01000110">
    <property type="protein sequence ID" value="HIU59307.1"/>
    <property type="molecule type" value="Genomic_DNA"/>
</dbReference>